<dbReference type="PROSITE" id="PS00666">
    <property type="entry name" value="DHDPS_2"/>
    <property type="match status" value="1"/>
</dbReference>
<dbReference type="Proteomes" id="UP000284243">
    <property type="component" value="Unassembled WGS sequence"/>
</dbReference>
<comment type="function">
    <text evidence="1 12">Catalyzes the condensation of (S)-aspartate-beta-semialdehyde [(S)-ASA] and pyruvate to 4-hydroxy-tetrahydrodipicolinate (HTPA).</text>
</comment>
<protein>
    <recommendedName>
        <fullName evidence="4 12">4-hydroxy-tetrahydrodipicolinate synthase</fullName>
        <shortName evidence="12">HTPA synthase</shortName>
        <ecNumber evidence="4 12">4.3.3.7</ecNumber>
    </recommendedName>
</protein>
<organism evidence="18 21">
    <name type="scientific">Odoribacter splanchnicus</name>
    <dbReference type="NCBI Taxonomy" id="28118"/>
    <lineage>
        <taxon>Bacteria</taxon>
        <taxon>Pseudomonadati</taxon>
        <taxon>Bacteroidota</taxon>
        <taxon>Bacteroidia</taxon>
        <taxon>Bacteroidales</taxon>
        <taxon>Odoribacteraceae</taxon>
        <taxon>Odoribacter</taxon>
    </lineage>
</organism>
<dbReference type="GeneID" id="61276717"/>
<evidence type="ECO:0000313" key="17">
    <source>
        <dbReference type="EMBL" id="MDB9224946.1"/>
    </source>
</evidence>
<evidence type="ECO:0000313" key="19">
    <source>
        <dbReference type="EMBL" id="RGV17698.1"/>
    </source>
</evidence>
<feature type="site" description="Part of a proton relay during catalysis" evidence="12">
    <location>
        <position position="46"/>
    </location>
</feature>
<evidence type="ECO:0000313" key="18">
    <source>
        <dbReference type="EMBL" id="RGU53042.1"/>
    </source>
</evidence>
<proteinExistence type="inferred from homology"/>
<dbReference type="EC" id="4.3.3.7" evidence="4 12"/>
<reference evidence="16" key="2">
    <citation type="submission" date="2022-01" db="EMBL/GenBank/DDBJ databases">
        <title>Collection of gut derived symbiotic bacterial strains cultured from healthy donors.</title>
        <authorList>
            <person name="Lin H."/>
            <person name="Kohout C."/>
            <person name="Waligurski E."/>
            <person name="Pamer E.G."/>
        </authorList>
    </citation>
    <scope>NUCLEOTIDE SEQUENCE</scope>
    <source>
        <strain evidence="16">DFI.1.149</strain>
    </source>
</reference>
<dbReference type="InterPro" id="IPR020625">
    <property type="entry name" value="Schiff_base-form_aldolases_AS"/>
</dbReference>
<dbReference type="GO" id="GO:0019877">
    <property type="term" value="P:diaminopimelate biosynthetic process"/>
    <property type="evidence" value="ECO:0007669"/>
    <property type="project" value="UniProtKB-UniRule"/>
</dbReference>
<evidence type="ECO:0000256" key="5">
    <source>
        <dbReference type="ARBA" id="ARBA00022490"/>
    </source>
</evidence>
<reference evidence="20 21" key="1">
    <citation type="submission" date="2018-08" db="EMBL/GenBank/DDBJ databases">
        <title>A genome reference for cultivated species of the human gut microbiota.</title>
        <authorList>
            <person name="Zou Y."/>
            <person name="Xue W."/>
            <person name="Luo G."/>
        </authorList>
    </citation>
    <scope>NUCLEOTIDE SEQUENCE [LARGE SCALE GENOMIC DNA]</scope>
    <source>
        <strain evidence="19 20">AF14-6AC</strain>
        <strain evidence="18 21">AF16-14</strain>
    </source>
</reference>
<dbReference type="Gene3D" id="3.20.20.70">
    <property type="entry name" value="Aldolase class I"/>
    <property type="match status" value="1"/>
</dbReference>
<keyword evidence="9 12" id="KW-0456">Lyase</keyword>
<comment type="subcellular location">
    <subcellularLocation>
        <location evidence="12">Cytoplasm</location>
    </subcellularLocation>
</comment>
<dbReference type="InterPro" id="IPR013785">
    <property type="entry name" value="Aldolase_TIM"/>
</dbReference>
<dbReference type="EMBL" id="JAKNDN010000009">
    <property type="protein sequence ID" value="MCG4959429.1"/>
    <property type="molecule type" value="Genomic_DNA"/>
</dbReference>
<dbReference type="NCBIfam" id="TIGR00674">
    <property type="entry name" value="dapA"/>
    <property type="match status" value="1"/>
</dbReference>
<evidence type="ECO:0000256" key="11">
    <source>
        <dbReference type="ARBA" id="ARBA00047836"/>
    </source>
</evidence>
<accession>A0A3D1UGF9</accession>
<evidence type="ECO:0000313" key="21">
    <source>
        <dbReference type="Proteomes" id="UP000284243"/>
    </source>
</evidence>
<dbReference type="PRINTS" id="PR00146">
    <property type="entry name" value="DHPICSNTHASE"/>
</dbReference>
<dbReference type="UniPathway" id="UPA00034">
    <property type="reaction ID" value="UER00017"/>
</dbReference>
<evidence type="ECO:0000256" key="7">
    <source>
        <dbReference type="ARBA" id="ARBA00022915"/>
    </source>
</evidence>
<comment type="pathway">
    <text evidence="2 12">Amino-acid biosynthesis; L-lysine biosynthesis via DAP pathway; (S)-tetrahydrodipicolinate from L-aspartate: step 3/4.</text>
</comment>
<dbReference type="InterPro" id="IPR002220">
    <property type="entry name" value="DapA-like"/>
</dbReference>
<evidence type="ECO:0000256" key="9">
    <source>
        <dbReference type="ARBA" id="ARBA00023239"/>
    </source>
</evidence>
<evidence type="ECO:0000256" key="4">
    <source>
        <dbReference type="ARBA" id="ARBA00012086"/>
    </source>
</evidence>
<evidence type="ECO:0000256" key="12">
    <source>
        <dbReference type="HAMAP-Rule" id="MF_00418"/>
    </source>
</evidence>
<evidence type="ECO:0000256" key="3">
    <source>
        <dbReference type="ARBA" id="ARBA00007592"/>
    </source>
</evidence>
<keyword evidence="7 12" id="KW-0220">Diaminopimelate biosynthesis</keyword>
<evidence type="ECO:0000313" key="20">
    <source>
        <dbReference type="Proteomes" id="UP000283426"/>
    </source>
</evidence>
<comment type="similarity">
    <text evidence="3 12 13">Belongs to the DapA family.</text>
</comment>
<feature type="active site" description="Proton donor/acceptor" evidence="12 14">
    <location>
        <position position="136"/>
    </location>
</feature>
<keyword evidence="10 12" id="KW-0704">Schiff base</keyword>
<dbReference type="EMBL" id="QRYW01000066">
    <property type="protein sequence ID" value="RGV17698.1"/>
    <property type="molecule type" value="Genomic_DNA"/>
</dbReference>
<comment type="caution">
    <text evidence="18">The sequence shown here is derived from an EMBL/GenBank/DDBJ whole genome shotgun (WGS) entry which is preliminary data.</text>
</comment>
<comment type="caution">
    <text evidence="12">Was originally thought to be a dihydrodipicolinate synthase (DHDPS), catalyzing the condensation of (S)-aspartate-beta-semialdehyde [(S)-ASA] and pyruvate to dihydrodipicolinate (DHDP). However, it was shown in E.coli that the product of the enzymatic reaction is not dihydrodipicolinate but in fact (4S)-4-hydroxy-2,3,4,5-tetrahydro-(2S)-dipicolinic acid (HTPA), and that the consecutive dehydration reaction leading to DHDP is not spontaneous but catalyzed by DapB.</text>
</comment>
<reference evidence="17" key="3">
    <citation type="submission" date="2023-01" db="EMBL/GenBank/DDBJ databases">
        <title>Human gut microbiome strain richness.</title>
        <authorList>
            <person name="Chen-Liaw A."/>
        </authorList>
    </citation>
    <scope>NUCLEOTIDE SEQUENCE</scope>
    <source>
        <strain evidence="17">RTP21484st1_B7_RTP21484_190118</strain>
    </source>
</reference>
<dbReference type="Pfam" id="PF00701">
    <property type="entry name" value="DHDPS"/>
    <property type="match status" value="1"/>
</dbReference>
<evidence type="ECO:0000256" key="10">
    <source>
        <dbReference type="ARBA" id="ARBA00023270"/>
    </source>
</evidence>
<dbReference type="Proteomes" id="UP000283426">
    <property type="component" value="Unassembled WGS sequence"/>
</dbReference>
<evidence type="ECO:0000256" key="8">
    <source>
        <dbReference type="ARBA" id="ARBA00023154"/>
    </source>
</evidence>
<feature type="site" description="Part of a proton relay during catalysis" evidence="12">
    <location>
        <position position="110"/>
    </location>
</feature>
<dbReference type="CDD" id="cd00950">
    <property type="entry name" value="DHDPS"/>
    <property type="match status" value="1"/>
</dbReference>
<feature type="binding site" evidence="12 15">
    <location>
        <position position="207"/>
    </location>
    <ligand>
        <name>pyruvate</name>
        <dbReference type="ChEBI" id="CHEBI:15361"/>
    </ligand>
</feature>
<dbReference type="GO" id="GO:0005829">
    <property type="term" value="C:cytosol"/>
    <property type="evidence" value="ECO:0007669"/>
    <property type="project" value="TreeGrafter"/>
</dbReference>
<evidence type="ECO:0000256" key="13">
    <source>
        <dbReference type="PIRNR" id="PIRNR001365"/>
    </source>
</evidence>
<dbReference type="GO" id="GO:0008840">
    <property type="term" value="F:4-hydroxy-tetrahydrodipicolinate synthase activity"/>
    <property type="evidence" value="ECO:0007669"/>
    <property type="project" value="UniProtKB-UniRule"/>
</dbReference>
<feature type="active site" description="Schiff-base intermediate with substrate" evidence="12 14">
    <location>
        <position position="165"/>
    </location>
</feature>
<dbReference type="InterPro" id="IPR005263">
    <property type="entry name" value="DapA"/>
</dbReference>
<dbReference type="OMA" id="GMDACVP"/>
<dbReference type="AlphaFoldDB" id="A0A3D1UGF9"/>
<keyword evidence="5 12" id="KW-0963">Cytoplasm</keyword>
<dbReference type="PANTHER" id="PTHR12128">
    <property type="entry name" value="DIHYDRODIPICOLINATE SYNTHASE"/>
    <property type="match status" value="1"/>
</dbReference>
<dbReference type="EMBL" id="JAQMRD010000035">
    <property type="protein sequence ID" value="MDB9224946.1"/>
    <property type="molecule type" value="Genomic_DNA"/>
</dbReference>
<evidence type="ECO:0000256" key="1">
    <source>
        <dbReference type="ARBA" id="ARBA00003294"/>
    </source>
</evidence>
<sequence length="293" mass="31365">MDRLIGTGVALVTPFDEQQRIDRESLYRLVNYVIDGGVDFLVALGTTAETATLSADERAVVVHTILEANQGRLPVIAGIGGNNTAEVIRELQTATWLKACQGILSITPCYNKPTQRGLYEHFKAIAAASPLPLCLYNVPGRSGVNMEAATVAALSHDCPNIIAVKEASGRFDQATAILKSKRADFAALSGEDALLLPLMSLGFEGVISVIANVLPNDYACLVKSALQGDYPTARRIHLDRAELCKALFEEGNPAGIKAALHAAGIIRQNTLRLPLTPVSDALYNKIIGLLKLH</sequence>
<gene>
    <name evidence="12 16" type="primary">dapA</name>
    <name evidence="19" type="ORF">DWW24_20905</name>
    <name evidence="18" type="ORF">DWW57_19090</name>
    <name evidence="16" type="ORF">L0P03_06100</name>
    <name evidence="17" type="ORF">PN645_18380</name>
</gene>
<keyword evidence="6 12" id="KW-0028">Amino-acid biosynthesis</keyword>
<name>A0A3D1UGF9_9BACT</name>
<dbReference type="Proteomes" id="UP001199750">
    <property type="component" value="Unassembled WGS sequence"/>
</dbReference>
<dbReference type="EMBL" id="QRYC01000050">
    <property type="protein sequence ID" value="RGU53042.1"/>
    <property type="molecule type" value="Genomic_DNA"/>
</dbReference>
<dbReference type="PANTHER" id="PTHR12128:SF66">
    <property type="entry name" value="4-HYDROXY-2-OXOGLUTARATE ALDOLASE, MITOCHONDRIAL"/>
    <property type="match status" value="1"/>
</dbReference>
<evidence type="ECO:0000313" key="16">
    <source>
        <dbReference type="EMBL" id="MCG4959429.1"/>
    </source>
</evidence>
<keyword evidence="8 12" id="KW-0457">Lysine biosynthesis</keyword>
<dbReference type="PIRSF" id="PIRSF001365">
    <property type="entry name" value="DHDPS"/>
    <property type="match status" value="1"/>
</dbReference>
<evidence type="ECO:0000256" key="14">
    <source>
        <dbReference type="PIRSR" id="PIRSR001365-1"/>
    </source>
</evidence>
<dbReference type="HAMAP" id="MF_00418">
    <property type="entry name" value="DapA"/>
    <property type="match status" value="1"/>
</dbReference>
<dbReference type="SMART" id="SM01130">
    <property type="entry name" value="DHDPS"/>
    <property type="match status" value="1"/>
</dbReference>
<dbReference type="GO" id="GO:0009089">
    <property type="term" value="P:lysine biosynthetic process via diaminopimelate"/>
    <property type="evidence" value="ECO:0007669"/>
    <property type="project" value="UniProtKB-UniRule"/>
</dbReference>
<evidence type="ECO:0000256" key="2">
    <source>
        <dbReference type="ARBA" id="ARBA00005120"/>
    </source>
</evidence>
<comment type="catalytic activity">
    <reaction evidence="11 12">
        <text>L-aspartate 4-semialdehyde + pyruvate = (2S,4S)-4-hydroxy-2,3,4,5-tetrahydrodipicolinate + H2O + H(+)</text>
        <dbReference type="Rhea" id="RHEA:34171"/>
        <dbReference type="ChEBI" id="CHEBI:15361"/>
        <dbReference type="ChEBI" id="CHEBI:15377"/>
        <dbReference type="ChEBI" id="CHEBI:15378"/>
        <dbReference type="ChEBI" id="CHEBI:67139"/>
        <dbReference type="ChEBI" id="CHEBI:537519"/>
        <dbReference type="EC" id="4.3.3.7"/>
    </reaction>
</comment>
<evidence type="ECO:0000256" key="6">
    <source>
        <dbReference type="ARBA" id="ARBA00022605"/>
    </source>
</evidence>
<dbReference type="Proteomes" id="UP001212263">
    <property type="component" value="Unassembled WGS sequence"/>
</dbReference>
<comment type="subunit">
    <text evidence="12">Homotetramer; dimer of dimers.</text>
</comment>
<dbReference type="RefSeq" id="WP_013613629.1">
    <property type="nucleotide sequence ID" value="NZ_JABWDG010000059.1"/>
</dbReference>
<feature type="binding site" evidence="12 15">
    <location>
        <position position="47"/>
    </location>
    <ligand>
        <name>pyruvate</name>
        <dbReference type="ChEBI" id="CHEBI:15361"/>
    </ligand>
</feature>
<dbReference type="SUPFAM" id="SSF51569">
    <property type="entry name" value="Aldolase"/>
    <property type="match status" value="1"/>
</dbReference>
<evidence type="ECO:0000256" key="15">
    <source>
        <dbReference type="PIRSR" id="PIRSR001365-2"/>
    </source>
</evidence>